<organism evidence="2 3">
    <name type="scientific">Helobdella robusta</name>
    <name type="common">Californian leech</name>
    <dbReference type="NCBI Taxonomy" id="6412"/>
    <lineage>
        <taxon>Eukaryota</taxon>
        <taxon>Metazoa</taxon>
        <taxon>Spiralia</taxon>
        <taxon>Lophotrochozoa</taxon>
        <taxon>Annelida</taxon>
        <taxon>Clitellata</taxon>
        <taxon>Hirudinea</taxon>
        <taxon>Rhynchobdellida</taxon>
        <taxon>Glossiphoniidae</taxon>
        <taxon>Helobdella</taxon>
    </lineage>
</organism>
<dbReference type="AlphaFoldDB" id="T1FG05"/>
<dbReference type="CTD" id="20207754"/>
<evidence type="ECO:0000313" key="2">
    <source>
        <dbReference type="EnsemblMetazoa" id="HelroP180524"/>
    </source>
</evidence>
<dbReference type="InParanoid" id="T1FG05"/>
<evidence type="ECO:0000313" key="1">
    <source>
        <dbReference type="EMBL" id="ESN93871.1"/>
    </source>
</evidence>
<sequence>MVQLQTSTQSQIPKKTQNHFTKTIHQNYFTKHLTSIFHKPIFCYFYKIHHHSRYPWKNLPDFDCYRLQCKTDRDCCRGYSVCDKSSKTCSDCWFRMGCRSVEDCCEKYPYCKKVKDDDTFGGCADEM</sequence>
<name>T1FG05_HELRO</name>
<dbReference type="EMBL" id="AMQM01007235">
    <property type="status" value="NOT_ANNOTATED_CDS"/>
    <property type="molecule type" value="Genomic_DNA"/>
</dbReference>
<dbReference type="RefSeq" id="XP_009028075.1">
    <property type="nucleotide sequence ID" value="XM_009029827.1"/>
</dbReference>
<dbReference type="OrthoDB" id="6105034at2759"/>
<keyword evidence="3" id="KW-1185">Reference proteome</keyword>
<gene>
    <name evidence="2" type="primary">20207754</name>
    <name evidence="1" type="ORF">HELRODRAFT_180524</name>
</gene>
<reference evidence="1 3" key="2">
    <citation type="journal article" date="2013" name="Nature">
        <title>Insights into bilaterian evolution from three spiralian genomes.</title>
        <authorList>
            <person name="Simakov O."/>
            <person name="Marletaz F."/>
            <person name="Cho S.J."/>
            <person name="Edsinger-Gonzales E."/>
            <person name="Havlak P."/>
            <person name="Hellsten U."/>
            <person name="Kuo D.H."/>
            <person name="Larsson T."/>
            <person name="Lv J."/>
            <person name="Arendt D."/>
            <person name="Savage R."/>
            <person name="Osoegawa K."/>
            <person name="de Jong P."/>
            <person name="Grimwood J."/>
            <person name="Chapman J.A."/>
            <person name="Shapiro H."/>
            <person name="Aerts A."/>
            <person name="Otillar R.P."/>
            <person name="Terry A.Y."/>
            <person name="Boore J.L."/>
            <person name="Grigoriev I.V."/>
            <person name="Lindberg D.R."/>
            <person name="Seaver E.C."/>
            <person name="Weisblat D.A."/>
            <person name="Putnam N.H."/>
            <person name="Rokhsar D.S."/>
        </authorList>
    </citation>
    <scope>NUCLEOTIDE SEQUENCE</scope>
</reference>
<dbReference type="Proteomes" id="UP000015101">
    <property type="component" value="Unassembled WGS sequence"/>
</dbReference>
<dbReference type="EnsemblMetazoa" id="HelroT180524">
    <property type="protein sequence ID" value="HelroP180524"/>
    <property type="gene ID" value="HelroG180524"/>
</dbReference>
<dbReference type="EMBL" id="KB097587">
    <property type="protein sequence ID" value="ESN93871.1"/>
    <property type="molecule type" value="Genomic_DNA"/>
</dbReference>
<accession>T1FG05</accession>
<reference evidence="3" key="1">
    <citation type="submission" date="2012-12" db="EMBL/GenBank/DDBJ databases">
        <authorList>
            <person name="Hellsten U."/>
            <person name="Grimwood J."/>
            <person name="Chapman J.A."/>
            <person name="Shapiro H."/>
            <person name="Aerts A."/>
            <person name="Otillar R.P."/>
            <person name="Terry A.Y."/>
            <person name="Boore J.L."/>
            <person name="Simakov O."/>
            <person name="Marletaz F."/>
            <person name="Cho S.-J."/>
            <person name="Edsinger-Gonzales E."/>
            <person name="Havlak P."/>
            <person name="Kuo D.-H."/>
            <person name="Larsson T."/>
            <person name="Lv J."/>
            <person name="Arendt D."/>
            <person name="Savage R."/>
            <person name="Osoegawa K."/>
            <person name="de Jong P."/>
            <person name="Lindberg D.R."/>
            <person name="Seaver E.C."/>
            <person name="Weisblat D.A."/>
            <person name="Putnam N.H."/>
            <person name="Grigoriev I.V."/>
            <person name="Rokhsar D.S."/>
        </authorList>
    </citation>
    <scope>NUCLEOTIDE SEQUENCE</scope>
</reference>
<evidence type="ECO:0000313" key="3">
    <source>
        <dbReference type="Proteomes" id="UP000015101"/>
    </source>
</evidence>
<protein>
    <submittedName>
        <fullName evidence="1 2">Uncharacterized protein</fullName>
    </submittedName>
</protein>
<dbReference type="HOGENOM" id="CLU_1972904_0_0_1"/>
<reference evidence="2" key="3">
    <citation type="submission" date="2015-06" db="UniProtKB">
        <authorList>
            <consortium name="EnsemblMetazoa"/>
        </authorList>
    </citation>
    <scope>IDENTIFICATION</scope>
</reference>
<proteinExistence type="predicted"/>
<dbReference type="GeneID" id="20207754"/>
<dbReference type="KEGG" id="hro:HELRODRAFT_180524"/>